<protein>
    <submittedName>
        <fullName evidence="1">Uncharacterized protein</fullName>
    </submittedName>
</protein>
<sequence length="100" mass="10915">MVDMKNAGPHGYSQTYIGLGQSELDPRMLPDASVEIAEINSLRRRAVSIKPIITLPWGTVWFHYIDSGGKVIGTTVQPPGGCEILCASISEERRSCETNP</sequence>
<dbReference type="Proteomes" id="UP000317171">
    <property type="component" value="Chromosome"/>
</dbReference>
<accession>A0A517RB17</accession>
<keyword evidence="2" id="KW-1185">Reference proteome</keyword>
<dbReference type="KEGG" id="gaz:Pan241w_11390"/>
<proteinExistence type="predicted"/>
<name>A0A517RB17_9PLAN</name>
<reference evidence="1 2" key="1">
    <citation type="submission" date="2019-02" db="EMBL/GenBank/DDBJ databases">
        <title>Deep-cultivation of Planctomycetes and their phenomic and genomic characterization uncovers novel biology.</title>
        <authorList>
            <person name="Wiegand S."/>
            <person name="Jogler M."/>
            <person name="Boedeker C."/>
            <person name="Pinto D."/>
            <person name="Vollmers J."/>
            <person name="Rivas-Marin E."/>
            <person name="Kohn T."/>
            <person name="Peeters S.H."/>
            <person name="Heuer A."/>
            <person name="Rast P."/>
            <person name="Oberbeckmann S."/>
            <person name="Bunk B."/>
            <person name="Jeske O."/>
            <person name="Meyerdierks A."/>
            <person name="Storesund J.E."/>
            <person name="Kallscheuer N."/>
            <person name="Luecker S."/>
            <person name="Lage O.M."/>
            <person name="Pohl T."/>
            <person name="Merkel B.J."/>
            <person name="Hornburger P."/>
            <person name="Mueller R.-W."/>
            <person name="Bruemmer F."/>
            <person name="Labrenz M."/>
            <person name="Spormann A.M."/>
            <person name="Op den Camp H."/>
            <person name="Overmann J."/>
            <person name="Amann R."/>
            <person name="Jetten M.S.M."/>
            <person name="Mascher T."/>
            <person name="Medema M.H."/>
            <person name="Devos D.P."/>
            <person name="Kaster A.-K."/>
            <person name="Ovreas L."/>
            <person name="Rohde M."/>
            <person name="Galperin M.Y."/>
            <person name="Jogler C."/>
        </authorList>
    </citation>
    <scope>NUCLEOTIDE SEQUENCE [LARGE SCALE GENOMIC DNA]</scope>
    <source>
        <strain evidence="1 2">Pan241w</strain>
    </source>
</reference>
<evidence type="ECO:0000313" key="1">
    <source>
        <dbReference type="EMBL" id="QDT41080.1"/>
    </source>
</evidence>
<organism evidence="1 2">
    <name type="scientific">Gimesia alba</name>
    <dbReference type="NCBI Taxonomy" id="2527973"/>
    <lineage>
        <taxon>Bacteria</taxon>
        <taxon>Pseudomonadati</taxon>
        <taxon>Planctomycetota</taxon>
        <taxon>Planctomycetia</taxon>
        <taxon>Planctomycetales</taxon>
        <taxon>Planctomycetaceae</taxon>
        <taxon>Gimesia</taxon>
    </lineage>
</organism>
<dbReference type="EMBL" id="CP036269">
    <property type="protein sequence ID" value="QDT41080.1"/>
    <property type="molecule type" value="Genomic_DNA"/>
</dbReference>
<dbReference type="AlphaFoldDB" id="A0A517RB17"/>
<gene>
    <name evidence="1" type="ORF">Pan241w_11390</name>
</gene>
<evidence type="ECO:0000313" key="2">
    <source>
        <dbReference type="Proteomes" id="UP000317171"/>
    </source>
</evidence>